<accession>A0A4Q7YH28</accession>
<name>A0A4Q7YH28_9BACT</name>
<keyword evidence="3" id="KW-1185">Reference proteome</keyword>
<feature type="region of interest" description="Disordered" evidence="1">
    <location>
        <begin position="1"/>
        <end position="26"/>
    </location>
</feature>
<proteinExistence type="predicted"/>
<feature type="compositionally biased region" description="Basic residues" evidence="1">
    <location>
        <begin position="1"/>
        <end position="10"/>
    </location>
</feature>
<dbReference type="EMBL" id="SHKW01000002">
    <property type="protein sequence ID" value="RZU35695.1"/>
    <property type="molecule type" value="Genomic_DNA"/>
</dbReference>
<sequence>MVRGDRRKPQQPKPYSAPRVASLNNPTIRLSDDTHWRHEQPFLRTINSDYMKLSKADF</sequence>
<gene>
    <name evidence="2" type="ORF">BDD14_5787</name>
</gene>
<protein>
    <submittedName>
        <fullName evidence="2">Uncharacterized protein</fullName>
    </submittedName>
</protein>
<evidence type="ECO:0000256" key="1">
    <source>
        <dbReference type="SAM" id="MobiDB-lite"/>
    </source>
</evidence>
<organism evidence="2 3">
    <name type="scientific">Edaphobacter modestus</name>
    <dbReference type="NCBI Taxonomy" id="388466"/>
    <lineage>
        <taxon>Bacteria</taxon>
        <taxon>Pseudomonadati</taxon>
        <taxon>Acidobacteriota</taxon>
        <taxon>Terriglobia</taxon>
        <taxon>Terriglobales</taxon>
        <taxon>Acidobacteriaceae</taxon>
        <taxon>Edaphobacter</taxon>
    </lineage>
</organism>
<comment type="caution">
    <text evidence="2">The sequence shown here is derived from an EMBL/GenBank/DDBJ whole genome shotgun (WGS) entry which is preliminary data.</text>
</comment>
<evidence type="ECO:0000313" key="2">
    <source>
        <dbReference type="EMBL" id="RZU35695.1"/>
    </source>
</evidence>
<dbReference type="AlphaFoldDB" id="A0A4Q7YH28"/>
<reference evidence="2 3" key="1">
    <citation type="submission" date="2019-02" db="EMBL/GenBank/DDBJ databases">
        <title>Genomic Encyclopedia of Archaeal and Bacterial Type Strains, Phase II (KMG-II): from individual species to whole genera.</title>
        <authorList>
            <person name="Goeker M."/>
        </authorList>
    </citation>
    <scope>NUCLEOTIDE SEQUENCE [LARGE SCALE GENOMIC DNA]</scope>
    <source>
        <strain evidence="2 3">DSM 18101</strain>
    </source>
</reference>
<dbReference type="Proteomes" id="UP000292958">
    <property type="component" value="Unassembled WGS sequence"/>
</dbReference>
<evidence type="ECO:0000313" key="3">
    <source>
        <dbReference type="Proteomes" id="UP000292958"/>
    </source>
</evidence>